<protein>
    <submittedName>
        <fullName evidence="1">Uncharacterized protein</fullName>
    </submittedName>
</protein>
<evidence type="ECO:0000313" key="2">
    <source>
        <dbReference type="Proteomes" id="UP000805193"/>
    </source>
</evidence>
<gene>
    <name evidence="1" type="ORF">HPB47_001363</name>
</gene>
<sequence length="81" mass="8709">MLTPEVDLSGSNSLMMQLAPCEAEKISSARGSYSPIEDDVDVAAYVFVSSREDAASERDIRQPRGPSSPQASRVRSADTFA</sequence>
<reference evidence="1 2" key="1">
    <citation type="journal article" date="2020" name="Cell">
        <title>Large-Scale Comparative Analyses of Tick Genomes Elucidate Their Genetic Diversity and Vector Capacities.</title>
        <authorList>
            <consortium name="Tick Genome and Microbiome Consortium (TIGMIC)"/>
            <person name="Jia N."/>
            <person name="Wang J."/>
            <person name="Shi W."/>
            <person name="Du L."/>
            <person name="Sun Y."/>
            <person name="Zhan W."/>
            <person name="Jiang J.F."/>
            <person name="Wang Q."/>
            <person name="Zhang B."/>
            <person name="Ji P."/>
            <person name="Bell-Sakyi L."/>
            <person name="Cui X.M."/>
            <person name="Yuan T.T."/>
            <person name="Jiang B.G."/>
            <person name="Yang W.F."/>
            <person name="Lam T.T."/>
            <person name="Chang Q.C."/>
            <person name="Ding S.J."/>
            <person name="Wang X.J."/>
            <person name="Zhu J.G."/>
            <person name="Ruan X.D."/>
            <person name="Zhao L."/>
            <person name="Wei J.T."/>
            <person name="Ye R.Z."/>
            <person name="Que T.C."/>
            <person name="Du C.H."/>
            <person name="Zhou Y.H."/>
            <person name="Cheng J.X."/>
            <person name="Dai P.F."/>
            <person name="Guo W.B."/>
            <person name="Han X.H."/>
            <person name="Huang E.J."/>
            <person name="Li L.F."/>
            <person name="Wei W."/>
            <person name="Gao Y.C."/>
            <person name="Liu J.Z."/>
            <person name="Shao H.Z."/>
            <person name="Wang X."/>
            <person name="Wang C.C."/>
            <person name="Yang T.C."/>
            <person name="Huo Q.B."/>
            <person name="Li W."/>
            <person name="Chen H.Y."/>
            <person name="Chen S.E."/>
            <person name="Zhou L.G."/>
            <person name="Ni X.B."/>
            <person name="Tian J.H."/>
            <person name="Sheng Y."/>
            <person name="Liu T."/>
            <person name="Pan Y.S."/>
            <person name="Xia L.Y."/>
            <person name="Li J."/>
            <person name="Zhao F."/>
            <person name="Cao W.C."/>
        </authorList>
    </citation>
    <scope>NUCLEOTIDE SEQUENCE [LARGE SCALE GENOMIC DNA]</scope>
    <source>
        <strain evidence="1">Iper-2018</strain>
    </source>
</reference>
<dbReference type="EMBL" id="JABSTQ010010175">
    <property type="protein sequence ID" value="KAG0422841.1"/>
    <property type="molecule type" value="Genomic_DNA"/>
</dbReference>
<keyword evidence="2" id="KW-1185">Reference proteome</keyword>
<name>A0AC60PQF1_IXOPE</name>
<proteinExistence type="predicted"/>
<accession>A0AC60PQF1</accession>
<comment type="caution">
    <text evidence="1">The sequence shown here is derived from an EMBL/GenBank/DDBJ whole genome shotgun (WGS) entry which is preliminary data.</text>
</comment>
<organism evidence="1 2">
    <name type="scientific">Ixodes persulcatus</name>
    <name type="common">Taiga tick</name>
    <dbReference type="NCBI Taxonomy" id="34615"/>
    <lineage>
        <taxon>Eukaryota</taxon>
        <taxon>Metazoa</taxon>
        <taxon>Ecdysozoa</taxon>
        <taxon>Arthropoda</taxon>
        <taxon>Chelicerata</taxon>
        <taxon>Arachnida</taxon>
        <taxon>Acari</taxon>
        <taxon>Parasitiformes</taxon>
        <taxon>Ixodida</taxon>
        <taxon>Ixodoidea</taxon>
        <taxon>Ixodidae</taxon>
        <taxon>Ixodinae</taxon>
        <taxon>Ixodes</taxon>
    </lineage>
</organism>
<evidence type="ECO:0000313" key="1">
    <source>
        <dbReference type="EMBL" id="KAG0422841.1"/>
    </source>
</evidence>
<dbReference type="Proteomes" id="UP000805193">
    <property type="component" value="Unassembled WGS sequence"/>
</dbReference>